<evidence type="ECO:0000256" key="6">
    <source>
        <dbReference type="ARBA" id="ARBA00035289"/>
    </source>
</evidence>
<dbReference type="GO" id="GO:0005762">
    <property type="term" value="C:mitochondrial large ribosomal subunit"/>
    <property type="evidence" value="ECO:0007669"/>
    <property type="project" value="TreeGrafter"/>
</dbReference>
<keyword evidence="4" id="KW-0496">Mitochondrion</keyword>
<dbReference type="InterPro" id="IPR010729">
    <property type="entry name" value="Ribosomal_uL29_mit"/>
</dbReference>
<evidence type="ECO:0000313" key="10">
    <source>
        <dbReference type="Proteomes" id="UP001296104"/>
    </source>
</evidence>
<dbReference type="AlphaFoldDB" id="A0AAI9EEZ7"/>
<organism evidence="9 10">
    <name type="scientific">Lecanosticta acicola</name>
    <dbReference type="NCBI Taxonomy" id="111012"/>
    <lineage>
        <taxon>Eukaryota</taxon>
        <taxon>Fungi</taxon>
        <taxon>Dikarya</taxon>
        <taxon>Ascomycota</taxon>
        <taxon>Pezizomycotina</taxon>
        <taxon>Dothideomycetes</taxon>
        <taxon>Dothideomycetidae</taxon>
        <taxon>Mycosphaerellales</taxon>
        <taxon>Mycosphaerellaceae</taxon>
        <taxon>Lecanosticta</taxon>
    </lineage>
</organism>
<feature type="compositionally biased region" description="Low complexity" evidence="8">
    <location>
        <begin position="36"/>
        <end position="54"/>
    </location>
</feature>
<comment type="subcellular location">
    <subcellularLocation>
        <location evidence="1">Mitochondrion</location>
    </subcellularLocation>
</comment>
<evidence type="ECO:0000256" key="2">
    <source>
        <dbReference type="ARBA" id="ARBA00009254"/>
    </source>
</evidence>
<evidence type="ECO:0000313" key="9">
    <source>
        <dbReference type="EMBL" id="CAK4033655.1"/>
    </source>
</evidence>
<dbReference type="PANTHER" id="PTHR21183:SF18">
    <property type="entry name" value="LARGE RIBOSOMAL SUBUNIT PROTEIN UL29M"/>
    <property type="match status" value="1"/>
</dbReference>
<comment type="similarity">
    <text evidence="2">Belongs to the universal ribosomal protein uL29 family.</text>
</comment>
<evidence type="ECO:0000256" key="4">
    <source>
        <dbReference type="ARBA" id="ARBA00023128"/>
    </source>
</evidence>
<accession>A0AAI9EEZ7</accession>
<name>A0AAI9EEZ7_9PEZI</name>
<dbReference type="GO" id="GO:0003735">
    <property type="term" value="F:structural constituent of ribosome"/>
    <property type="evidence" value="ECO:0007669"/>
    <property type="project" value="InterPro"/>
</dbReference>
<dbReference type="EMBL" id="CAVMBE010000090">
    <property type="protein sequence ID" value="CAK4033655.1"/>
    <property type="molecule type" value="Genomic_DNA"/>
</dbReference>
<dbReference type="Pfam" id="PF06984">
    <property type="entry name" value="MRP-L47"/>
    <property type="match status" value="1"/>
</dbReference>
<dbReference type="Gene3D" id="6.10.330.20">
    <property type="match status" value="1"/>
</dbReference>
<feature type="compositionally biased region" description="Low complexity" evidence="8">
    <location>
        <begin position="250"/>
        <end position="260"/>
    </location>
</feature>
<comment type="caution">
    <text evidence="9">The sequence shown here is derived from an EMBL/GenBank/DDBJ whole genome shotgun (WGS) entry which is preliminary data.</text>
</comment>
<dbReference type="GO" id="GO:0032543">
    <property type="term" value="P:mitochondrial translation"/>
    <property type="evidence" value="ECO:0007669"/>
    <property type="project" value="TreeGrafter"/>
</dbReference>
<feature type="region of interest" description="Disordered" evidence="8">
    <location>
        <begin position="236"/>
        <end position="274"/>
    </location>
</feature>
<dbReference type="InterPro" id="IPR036049">
    <property type="entry name" value="Ribosomal_uL29_sf"/>
</dbReference>
<gene>
    <name evidence="9" type="ORF">LECACI_7A008813</name>
</gene>
<evidence type="ECO:0000256" key="8">
    <source>
        <dbReference type="SAM" id="MobiDB-lite"/>
    </source>
</evidence>
<keyword evidence="3" id="KW-0689">Ribosomal protein</keyword>
<protein>
    <recommendedName>
        <fullName evidence="6">Large ribosomal subunit protein uL29m</fullName>
    </recommendedName>
    <alternativeName>
        <fullName evidence="7">54S ribosomal protein L4, mitochondrial</fullName>
    </alternativeName>
</protein>
<sequence length="274" mass="31206">MTMHCTTGTLLKTFTTPLTRRASTLPPSFLLPAFTTTTTLPSPSSSSSFSTTTPHHARKDGNPYRGVSPLHRSGLNKTLRKSPDYKGLRDQLQRGLPQPVLDQSKRSEVEVDEDHGLWEFLPPGRHSLMDPSELRSHGRAWTAAELRKKDWDDLHRLWWVCLKEANRLQTQKAERNRLGEMYGDYENDARMKATKTTMDKIRTVLLERWYAWENARSEAMLDEEVNMYAELDNNEQAYFPKEEQLEGDDATSSADGSSSSLPPPDGARLLETRV</sequence>
<evidence type="ECO:0000256" key="1">
    <source>
        <dbReference type="ARBA" id="ARBA00004173"/>
    </source>
</evidence>
<reference evidence="9" key="1">
    <citation type="submission" date="2023-11" db="EMBL/GenBank/DDBJ databases">
        <authorList>
            <person name="Alioto T."/>
            <person name="Alioto T."/>
            <person name="Gomez Garrido J."/>
        </authorList>
    </citation>
    <scope>NUCLEOTIDE SEQUENCE</scope>
</reference>
<dbReference type="InterPro" id="IPR038340">
    <property type="entry name" value="MRP-L47_sf"/>
</dbReference>
<evidence type="ECO:0000256" key="7">
    <source>
        <dbReference type="ARBA" id="ARBA00035399"/>
    </source>
</evidence>
<dbReference type="Proteomes" id="UP001296104">
    <property type="component" value="Unassembled WGS sequence"/>
</dbReference>
<keyword evidence="10" id="KW-1185">Reference proteome</keyword>
<dbReference type="SUPFAM" id="SSF46561">
    <property type="entry name" value="Ribosomal protein L29 (L29p)"/>
    <property type="match status" value="1"/>
</dbReference>
<feature type="region of interest" description="Disordered" evidence="8">
    <location>
        <begin position="36"/>
        <end position="83"/>
    </location>
</feature>
<keyword evidence="5" id="KW-0687">Ribonucleoprotein</keyword>
<dbReference type="PANTHER" id="PTHR21183">
    <property type="entry name" value="RIBOSOMAL PROTEIN L47, MITOCHONDRIAL-RELATED"/>
    <property type="match status" value="1"/>
</dbReference>
<evidence type="ECO:0000256" key="5">
    <source>
        <dbReference type="ARBA" id="ARBA00023274"/>
    </source>
</evidence>
<proteinExistence type="inferred from homology"/>
<evidence type="ECO:0000256" key="3">
    <source>
        <dbReference type="ARBA" id="ARBA00022980"/>
    </source>
</evidence>